<feature type="domain" description="CCHC-type" evidence="3">
    <location>
        <begin position="325"/>
        <end position="338"/>
    </location>
</feature>
<accession>A0AAP0IWD5</accession>
<dbReference type="PANTHER" id="PTHR46978">
    <property type="entry name" value="ZINC KNUCKLE (CCHC-TYPE) FAMILY PROTEIN"/>
    <property type="match status" value="1"/>
</dbReference>
<feature type="domain" description="CCHC-type" evidence="3">
    <location>
        <begin position="358"/>
        <end position="373"/>
    </location>
</feature>
<gene>
    <name evidence="4" type="ORF">Sjap_012600</name>
</gene>
<feature type="compositionally biased region" description="Low complexity" evidence="2">
    <location>
        <begin position="75"/>
        <end position="85"/>
    </location>
</feature>
<dbReference type="Pfam" id="PF00098">
    <property type="entry name" value="zf-CCHC"/>
    <property type="match status" value="3"/>
</dbReference>
<name>A0AAP0IWD5_9MAGN</name>
<organism evidence="4 5">
    <name type="scientific">Stephania japonica</name>
    <dbReference type="NCBI Taxonomy" id="461633"/>
    <lineage>
        <taxon>Eukaryota</taxon>
        <taxon>Viridiplantae</taxon>
        <taxon>Streptophyta</taxon>
        <taxon>Embryophyta</taxon>
        <taxon>Tracheophyta</taxon>
        <taxon>Spermatophyta</taxon>
        <taxon>Magnoliopsida</taxon>
        <taxon>Ranunculales</taxon>
        <taxon>Menispermaceae</taxon>
        <taxon>Menispermoideae</taxon>
        <taxon>Cissampelideae</taxon>
        <taxon>Stephania</taxon>
    </lineage>
</organism>
<dbReference type="SMART" id="SM00343">
    <property type="entry name" value="ZnF_C2HC"/>
    <property type="match status" value="7"/>
</dbReference>
<feature type="region of interest" description="Disordered" evidence="2">
    <location>
        <begin position="75"/>
        <end position="129"/>
    </location>
</feature>
<feature type="compositionally biased region" description="Polar residues" evidence="2">
    <location>
        <begin position="454"/>
        <end position="468"/>
    </location>
</feature>
<dbReference type="Proteomes" id="UP001417504">
    <property type="component" value="Unassembled WGS sequence"/>
</dbReference>
<reference evidence="4 5" key="1">
    <citation type="submission" date="2024-01" db="EMBL/GenBank/DDBJ databases">
        <title>Genome assemblies of Stephania.</title>
        <authorList>
            <person name="Yang L."/>
        </authorList>
    </citation>
    <scope>NUCLEOTIDE SEQUENCE [LARGE SCALE GENOMIC DNA]</scope>
    <source>
        <strain evidence="4">QJT</strain>
        <tissue evidence="4">Leaf</tissue>
    </source>
</reference>
<dbReference type="PANTHER" id="PTHR46978:SF1">
    <property type="entry name" value="ZINC KNUCKLE (CCHC-TYPE) FAMILY PROTEIN"/>
    <property type="match status" value="1"/>
</dbReference>
<feature type="region of interest" description="Disordered" evidence="2">
    <location>
        <begin position="1"/>
        <end position="32"/>
    </location>
</feature>
<feature type="region of interest" description="Disordered" evidence="2">
    <location>
        <begin position="381"/>
        <end position="473"/>
    </location>
</feature>
<dbReference type="InterPro" id="IPR001878">
    <property type="entry name" value="Znf_CCHC"/>
</dbReference>
<dbReference type="GO" id="GO:0003676">
    <property type="term" value="F:nucleic acid binding"/>
    <property type="evidence" value="ECO:0007669"/>
    <property type="project" value="InterPro"/>
</dbReference>
<dbReference type="PROSITE" id="PS50158">
    <property type="entry name" value="ZF_CCHC"/>
    <property type="match status" value="4"/>
</dbReference>
<evidence type="ECO:0000313" key="4">
    <source>
        <dbReference type="EMBL" id="KAK9122998.1"/>
    </source>
</evidence>
<sequence length="554" mass="60663">MVARKGKGKMVKEEREDDEKDPQRSVIFLSSDDEANEDLSLAIVERARLREAKRKRDEDFNGLRSKCSGGEVVVVDLSSTSSEETSGGGGGGVGAEGLAGAPESKRKRRKRKKKKNASEGIGDGEEKTSDVVAPLEQVESVALPVVAAVVKAVESEVVVNPVEEVKTPKLEEAGKETKGVVDNTVMRKLLRGPRYFDSPDCFLETCYNCDEVGHRAANCTAKRRQKPCFVCGSLEHGARNCKEDIECFKCKMKGHRRKDCPEKNQQITKSSKICLRCGNLGHDMFFCSNDYAPEDLKEIKCYMCGKVGHLCCADYADTNLGEISCYTCGQAGHYGLGCASARGETSGTKSVTVSAIVCFRCGEEGHFARGCSQNLKLGHQVGESSVPTKPKKAKKAKNKLGSQSAPVLKKAKKKKNVRLEEKPVTPAKKSKKRGGWITDDPGDPPNRTPKKVNNWRSPATATPPTRSNFVAPVTPPSRTTYVAPNVATDGYNPNSYSWVRTRFQPATPSPYYAVSPNGPVPANPYQYQYQYQSRYSASRFGNGSSGGNHYQYHW</sequence>
<evidence type="ECO:0000313" key="5">
    <source>
        <dbReference type="Proteomes" id="UP001417504"/>
    </source>
</evidence>
<dbReference type="Gene3D" id="4.10.60.10">
    <property type="entry name" value="Zinc finger, CCHC-type"/>
    <property type="match status" value="4"/>
</dbReference>
<dbReference type="SUPFAM" id="SSF57756">
    <property type="entry name" value="Retrovirus zinc finger-like domains"/>
    <property type="match status" value="3"/>
</dbReference>
<dbReference type="InterPro" id="IPR036875">
    <property type="entry name" value="Znf_CCHC_sf"/>
</dbReference>
<feature type="compositionally biased region" description="Gly residues" evidence="2">
    <location>
        <begin position="86"/>
        <end position="97"/>
    </location>
</feature>
<feature type="domain" description="CCHC-type" evidence="3">
    <location>
        <begin position="247"/>
        <end position="262"/>
    </location>
</feature>
<keyword evidence="1" id="KW-0863">Zinc-finger</keyword>
<keyword evidence="1" id="KW-0862">Zinc</keyword>
<feature type="domain" description="CCHC-type" evidence="3">
    <location>
        <begin position="206"/>
        <end position="219"/>
    </location>
</feature>
<evidence type="ECO:0000259" key="3">
    <source>
        <dbReference type="PROSITE" id="PS50158"/>
    </source>
</evidence>
<protein>
    <recommendedName>
        <fullName evidence="3">CCHC-type domain-containing protein</fullName>
    </recommendedName>
</protein>
<evidence type="ECO:0000256" key="2">
    <source>
        <dbReference type="SAM" id="MobiDB-lite"/>
    </source>
</evidence>
<keyword evidence="5" id="KW-1185">Reference proteome</keyword>
<feature type="compositionally biased region" description="Basic residues" evidence="2">
    <location>
        <begin position="105"/>
        <end position="115"/>
    </location>
</feature>
<dbReference type="AlphaFoldDB" id="A0AAP0IWD5"/>
<proteinExistence type="predicted"/>
<evidence type="ECO:0000256" key="1">
    <source>
        <dbReference type="PROSITE-ProRule" id="PRU00047"/>
    </source>
</evidence>
<dbReference type="EMBL" id="JBBNAE010000005">
    <property type="protein sequence ID" value="KAK9122998.1"/>
    <property type="molecule type" value="Genomic_DNA"/>
</dbReference>
<dbReference type="GO" id="GO:0008270">
    <property type="term" value="F:zinc ion binding"/>
    <property type="evidence" value="ECO:0007669"/>
    <property type="project" value="UniProtKB-KW"/>
</dbReference>
<feature type="compositionally biased region" description="Basic residues" evidence="2">
    <location>
        <begin position="389"/>
        <end position="398"/>
    </location>
</feature>
<comment type="caution">
    <text evidence="4">The sequence shown here is derived from an EMBL/GenBank/DDBJ whole genome shotgun (WGS) entry which is preliminary data.</text>
</comment>
<keyword evidence="1" id="KW-0479">Metal-binding</keyword>